<name>A0AA88GGC6_NAELO</name>
<keyword evidence="9" id="KW-1185">Reference proteome</keyword>
<dbReference type="RefSeq" id="XP_044543852.1">
    <property type="nucleotide sequence ID" value="XM_044685965.1"/>
</dbReference>
<dbReference type="GeneID" id="68102876"/>
<evidence type="ECO:0000313" key="9">
    <source>
        <dbReference type="Proteomes" id="UP000816034"/>
    </source>
</evidence>
<feature type="domain" description="C3H1-type" evidence="7">
    <location>
        <begin position="55"/>
        <end position="82"/>
    </location>
</feature>
<dbReference type="EMBL" id="PYSW02000043">
    <property type="protein sequence ID" value="KAG2374678.1"/>
    <property type="molecule type" value="Genomic_DNA"/>
</dbReference>
<feature type="region of interest" description="Disordered" evidence="5">
    <location>
        <begin position="136"/>
        <end position="156"/>
    </location>
</feature>
<organism evidence="8 9">
    <name type="scientific">Naegleria lovaniensis</name>
    <name type="common">Amoeba</name>
    <dbReference type="NCBI Taxonomy" id="51637"/>
    <lineage>
        <taxon>Eukaryota</taxon>
        <taxon>Discoba</taxon>
        <taxon>Heterolobosea</taxon>
        <taxon>Tetramitia</taxon>
        <taxon>Eutetramitia</taxon>
        <taxon>Vahlkampfiidae</taxon>
        <taxon>Naegleria</taxon>
    </lineage>
</organism>
<feature type="compositionally biased region" description="Polar residues" evidence="5">
    <location>
        <begin position="98"/>
        <end position="120"/>
    </location>
</feature>
<feature type="domain" description="Tyrosine specific protein phosphatases" evidence="6">
    <location>
        <begin position="283"/>
        <end position="340"/>
    </location>
</feature>
<dbReference type="InterPro" id="IPR000340">
    <property type="entry name" value="Dual-sp_phosphatase_cat-dom"/>
</dbReference>
<dbReference type="InterPro" id="IPR029021">
    <property type="entry name" value="Prot-tyrosine_phosphatase-like"/>
</dbReference>
<proteinExistence type="predicted"/>
<dbReference type="SUPFAM" id="SSF90229">
    <property type="entry name" value="CCCH zinc finger"/>
    <property type="match status" value="1"/>
</dbReference>
<dbReference type="InterPro" id="IPR051029">
    <property type="entry name" value="mRNA_Capping_Enz/RNA_Phosphat"/>
</dbReference>
<feature type="compositionally biased region" description="Polar residues" evidence="5">
    <location>
        <begin position="80"/>
        <end position="89"/>
    </location>
</feature>
<protein>
    <recommendedName>
        <fullName evidence="10">C3H1-type domain-containing protein</fullName>
    </recommendedName>
</protein>
<dbReference type="InterPro" id="IPR016130">
    <property type="entry name" value="Tyr_Pase_AS"/>
</dbReference>
<dbReference type="PROSITE" id="PS50056">
    <property type="entry name" value="TYR_PHOSPHATASE_2"/>
    <property type="match status" value="1"/>
</dbReference>
<dbReference type="InterPro" id="IPR036855">
    <property type="entry name" value="Znf_CCCH_sf"/>
</dbReference>
<dbReference type="PROSITE" id="PS00383">
    <property type="entry name" value="TYR_PHOSPHATASE_1"/>
    <property type="match status" value="1"/>
</dbReference>
<evidence type="ECO:0000256" key="1">
    <source>
        <dbReference type="ARBA" id="ARBA00022723"/>
    </source>
</evidence>
<reference evidence="8 9" key="1">
    <citation type="journal article" date="2018" name="BMC Genomics">
        <title>The genome of Naegleria lovaniensis, the basis for a comparative approach to unravel pathogenicity factors of the human pathogenic amoeba N. fowleri.</title>
        <authorList>
            <person name="Liechti N."/>
            <person name="Schurch N."/>
            <person name="Bruggmann R."/>
            <person name="Wittwer M."/>
        </authorList>
    </citation>
    <scope>NUCLEOTIDE SEQUENCE [LARGE SCALE GENOMIC DNA]</scope>
    <source>
        <strain evidence="8 9">ATCC 30569</strain>
    </source>
</reference>
<dbReference type="InterPro" id="IPR000387">
    <property type="entry name" value="Tyr_Pase_dom"/>
</dbReference>
<dbReference type="SMART" id="SM00356">
    <property type="entry name" value="ZnF_C3H1"/>
    <property type="match status" value="1"/>
</dbReference>
<evidence type="ECO:0000313" key="8">
    <source>
        <dbReference type="EMBL" id="KAG2374678.1"/>
    </source>
</evidence>
<evidence type="ECO:0000256" key="2">
    <source>
        <dbReference type="ARBA" id="ARBA00022771"/>
    </source>
</evidence>
<evidence type="ECO:0000259" key="6">
    <source>
        <dbReference type="PROSITE" id="PS50056"/>
    </source>
</evidence>
<dbReference type="AlphaFoldDB" id="A0AA88GGC6"/>
<comment type="caution">
    <text evidence="8">The sequence shown here is derived from an EMBL/GenBank/DDBJ whole genome shotgun (WGS) entry which is preliminary data.</text>
</comment>
<feature type="region of interest" description="Disordered" evidence="5">
    <location>
        <begin position="30"/>
        <end position="57"/>
    </location>
</feature>
<dbReference type="PANTHER" id="PTHR10367:SF17">
    <property type="entry name" value="MRNA-CAPPING ENZYME"/>
    <property type="match status" value="1"/>
</dbReference>
<keyword evidence="3 4" id="KW-0862">Zinc</keyword>
<evidence type="ECO:0000256" key="5">
    <source>
        <dbReference type="SAM" id="MobiDB-lite"/>
    </source>
</evidence>
<dbReference type="Pfam" id="PF00642">
    <property type="entry name" value="zf-CCCH"/>
    <property type="match status" value="1"/>
</dbReference>
<feature type="region of interest" description="Disordered" evidence="5">
    <location>
        <begin position="80"/>
        <end position="120"/>
    </location>
</feature>
<evidence type="ECO:0000259" key="7">
    <source>
        <dbReference type="PROSITE" id="PS50103"/>
    </source>
</evidence>
<dbReference type="GO" id="GO:0008270">
    <property type="term" value="F:zinc ion binding"/>
    <property type="evidence" value="ECO:0007669"/>
    <property type="project" value="UniProtKB-KW"/>
</dbReference>
<evidence type="ECO:0000256" key="3">
    <source>
        <dbReference type="ARBA" id="ARBA00022833"/>
    </source>
</evidence>
<keyword evidence="2 4" id="KW-0863">Zinc-finger</keyword>
<feature type="compositionally biased region" description="Acidic residues" evidence="5">
    <location>
        <begin position="137"/>
        <end position="147"/>
    </location>
</feature>
<gene>
    <name evidence="8" type="ORF">C9374_010422</name>
</gene>
<dbReference type="PANTHER" id="PTHR10367">
    <property type="entry name" value="MRNA-CAPPING ENZYME"/>
    <property type="match status" value="1"/>
</dbReference>
<dbReference type="Proteomes" id="UP000816034">
    <property type="component" value="Unassembled WGS sequence"/>
</dbReference>
<dbReference type="InterPro" id="IPR000571">
    <property type="entry name" value="Znf_CCCH"/>
</dbReference>
<sequence>MINSFHVLDNSSESVIDSEEDIALKTIEEQCQDKESVEPTSPPRTSTTTWKTPKKKKSNTCRNFLNGDCRFGSSCRFYHPQQQQASRQNNTKKRKKANSITSSSDFEPENNARNNSSNPFAISNRKLYMMELRSSEENENIMQEENENSSSKNHTSSNVLINYMTKKKPKIPKGWVQTEPLVGESIPNTMLIPLKCPLSPQIYPAPNNVSLKLLEEYFVTTYGQCIGMVIDLCCVDYYRRNDVPLEMKYQSFYMNIHHFNKSSHSSENSKNEGNNSSMISEMDNIVQCIDKFIEENPQQYILIHCTHGLNRTGFVICYYLLKKKIVNTVEDALILFKTHRKNSCGLYNPFFIDLLFEIFDQTESDMYQSMSYPEPMSHSRKSIRDELKLYKPWKKRKDENVCISTYSMLSFLREQHLVQPLSSTTDNTGDAEI</sequence>
<keyword evidence="1 4" id="KW-0479">Metal-binding</keyword>
<evidence type="ECO:0000256" key="4">
    <source>
        <dbReference type="PROSITE-ProRule" id="PRU00723"/>
    </source>
</evidence>
<dbReference type="GO" id="GO:0004484">
    <property type="term" value="F:mRNA guanylyltransferase activity"/>
    <property type="evidence" value="ECO:0007669"/>
    <property type="project" value="TreeGrafter"/>
</dbReference>
<dbReference type="SUPFAM" id="SSF52799">
    <property type="entry name" value="(Phosphotyrosine protein) phosphatases II"/>
    <property type="match status" value="1"/>
</dbReference>
<dbReference type="GO" id="GO:0006370">
    <property type="term" value="P:7-methylguanosine mRNA capping"/>
    <property type="evidence" value="ECO:0007669"/>
    <property type="project" value="TreeGrafter"/>
</dbReference>
<dbReference type="Gene3D" id="4.10.1000.10">
    <property type="entry name" value="Zinc finger, CCCH-type"/>
    <property type="match status" value="1"/>
</dbReference>
<dbReference type="PROSITE" id="PS50103">
    <property type="entry name" value="ZF_C3H1"/>
    <property type="match status" value="1"/>
</dbReference>
<feature type="zinc finger region" description="C3H1-type" evidence="4">
    <location>
        <begin position="55"/>
        <end position="82"/>
    </location>
</feature>
<dbReference type="Pfam" id="PF00782">
    <property type="entry name" value="DSPc"/>
    <property type="match status" value="1"/>
</dbReference>
<evidence type="ECO:0008006" key="10">
    <source>
        <dbReference type="Google" id="ProtNLM"/>
    </source>
</evidence>
<accession>A0AA88GGC6</accession>
<dbReference type="Gene3D" id="3.90.190.10">
    <property type="entry name" value="Protein tyrosine phosphatase superfamily"/>
    <property type="match status" value="1"/>
</dbReference>